<dbReference type="eggNOG" id="ENOG502ZB11">
    <property type="taxonomic scope" value="Bacteria"/>
</dbReference>
<dbReference type="KEGG" id="ter:Tery_2469"/>
<dbReference type="AlphaFoldDB" id="Q111Z5"/>
<keyword evidence="1" id="KW-0472">Membrane</keyword>
<gene>
    <name evidence="2" type="ordered locus">Tery_2469</name>
</gene>
<sequence>MLNIINPTIDLFLYDLRNSLSDNEKSIGEKREYFYQKFDETVQERLKEDGKDLDQRQKQEVGYIQLLKDIYAPLDPDTPIENGYYYPVRLGDSYGLLLEVAEVNGSQEKTPEYFAELKERIQRKLGDNKATLGQTWMLSTYLPNFSEITSAEIEQIAQESYKAIFPNTKEEVKFHKKGEFIGATIFEYSDKGFKEEVVKLGEKENSIFVQNKHVIVAIYPDKESFEILSELYTDWMSLLYYHHKIIWAYGQGSVLINKAKKMFAKVYSITGSIEEKVTEGNGKVNRLEEIGSILRKVQVIMNQYTNNMNNLQFQKVTIQINLSNYEKRLKTISKNATEKVPGSRTNIDFLDDFSKLVKDKYLWQIKEYLESFELGLRLLENNINAIRSQTEIERAKVDRDFKGLISVVATGVAIAGLTGDNAATECKSIFNDRFFLCQNTFVYNITLVFFVSLLIWLLRKYILKRS</sequence>
<keyword evidence="1" id="KW-0812">Transmembrane</keyword>
<dbReference type="HOGENOM" id="CLU_049176_0_0_3"/>
<proteinExistence type="predicted"/>
<protein>
    <submittedName>
        <fullName evidence="2">Uncharacterized protein</fullName>
    </submittedName>
</protein>
<evidence type="ECO:0000256" key="1">
    <source>
        <dbReference type="SAM" id="Phobius"/>
    </source>
</evidence>
<feature type="transmembrane region" description="Helical" evidence="1">
    <location>
        <begin position="441"/>
        <end position="458"/>
    </location>
</feature>
<evidence type="ECO:0000313" key="2">
    <source>
        <dbReference type="EMBL" id="ABG51679.1"/>
    </source>
</evidence>
<keyword evidence="1" id="KW-1133">Transmembrane helix</keyword>
<name>Q111Z5_TRIEI</name>
<dbReference type="OrthoDB" id="447521at2"/>
<reference evidence="2" key="1">
    <citation type="submission" date="2006-06" db="EMBL/GenBank/DDBJ databases">
        <title>Complete sequence of Trichodesmium erythraeum IMS101.</title>
        <authorList>
            <consortium name="US DOE Joint Genome Institute"/>
            <person name="Copeland A."/>
            <person name="Lucas S."/>
            <person name="Lapidus A."/>
            <person name="Barry K."/>
            <person name="Detter J.C."/>
            <person name="Glavina del Rio T."/>
            <person name="Hammon N."/>
            <person name="Israni S."/>
            <person name="Dalin E."/>
            <person name="Tice H."/>
            <person name="Pitluck S."/>
            <person name="Kiss H."/>
            <person name="Munk A.C."/>
            <person name="Brettin T."/>
            <person name="Bruce D."/>
            <person name="Han C."/>
            <person name="Tapia R."/>
            <person name="Gilna P."/>
            <person name="Schmutz J."/>
            <person name="Larimer F."/>
            <person name="Land M."/>
            <person name="Hauser L."/>
            <person name="Kyrpides N."/>
            <person name="Kim E."/>
            <person name="Richardson P."/>
        </authorList>
    </citation>
    <scope>NUCLEOTIDE SEQUENCE [LARGE SCALE GENOMIC DNA]</scope>
    <source>
        <strain evidence="2">IMS101</strain>
    </source>
</reference>
<organism evidence="2">
    <name type="scientific">Trichodesmium erythraeum (strain IMS101)</name>
    <dbReference type="NCBI Taxonomy" id="203124"/>
    <lineage>
        <taxon>Bacteria</taxon>
        <taxon>Bacillati</taxon>
        <taxon>Cyanobacteriota</taxon>
        <taxon>Cyanophyceae</taxon>
        <taxon>Oscillatoriophycideae</taxon>
        <taxon>Oscillatoriales</taxon>
        <taxon>Microcoleaceae</taxon>
        <taxon>Trichodesmium</taxon>
    </lineage>
</organism>
<dbReference type="RefSeq" id="WP_011612043.1">
    <property type="nucleotide sequence ID" value="NC_008312.1"/>
</dbReference>
<accession>Q111Z5</accession>
<dbReference type="EMBL" id="CP000393">
    <property type="protein sequence ID" value="ABG51679.1"/>
    <property type="molecule type" value="Genomic_DNA"/>
</dbReference>